<dbReference type="Proteomes" id="UP000183299">
    <property type="component" value="Unassembled WGS sequence"/>
</dbReference>
<reference evidence="1 2" key="1">
    <citation type="submission" date="2016-10" db="EMBL/GenBank/DDBJ databases">
        <authorList>
            <person name="de Groot N.N."/>
        </authorList>
    </citation>
    <scope>NUCLEOTIDE SEQUENCE [LARGE SCALE GENOMIC DNA]</scope>
    <source>
        <strain evidence="1 2">CGMCC 1.8891</strain>
    </source>
</reference>
<sequence length="51" mass="5611">MIGNGPDRPFASLPSAAVQLHQTGHSSTVQHFLWMKVGRVGQTVLSLRLRQ</sequence>
<gene>
    <name evidence="1" type="ORF">SAMN04488138_1454</name>
</gene>
<keyword evidence="2" id="KW-1185">Reference proteome</keyword>
<organism evidence="1 2">
    <name type="scientific">Celeribacter halophilus</name>
    <dbReference type="NCBI Taxonomy" id="576117"/>
    <lineage>
        <taxon>Bacteria</taxon>
        <taxon>Pseudomonadati</taxon>
        <taxon>Pseudomonadota</taxon>
        <taxon>Alphaproteobacteria</taxon>
        <taxon>Rhodobacterales</taxon>
        <taxon>Roseobacteraceae</taxon>
        <taxon>Celeribacter</taxon>
    </lineage>
</organism>
<evidence type="ECO:0000313" key="1">
    <source>
        <dbReference type="EMBL" id="SFK16253.1"/>
    </source>
</evidence>
<name>A0A1I3X9E8_9RHOB</name>
<evidence type="ECO:0000313" key="2">
    <source>
        <dbReference type="Proteomes" id="UP000183299"/>
    </source>
</evidence>
<dbReference type="AlphaFoldDB" id="A0A1I3X9E8"/>
<dbReference type="EMBL" id="FORY01000045">
    <property type="protein sequence ID" value="SFK16253.1"/>
    <property type="molecule type" value="Genomic_DNA"/>
</dbReference>
<accession>A0A1I3X9E8</accession>
<dbReference type="STRING" id="576117.SAMN04488138_1454"/>
<protein>
    <submittedName>
        <fullName evidence="1">Uncharacterized protein</fullName>
    </submittedName>
</protein>
<proteinExistence type="predicted"/>